<accession>A0ABV6H860</accession>
<feature type="binding site" evidence="8">
    <location>
        <position position="11"/>
    </location>
    <ligand>
        <name>NADPH</name>
        <dbReference type="ChEBI" id="CHEBI:57783"/>
    </ligand>
</feature>
<keyword evidence="8" id="KW-0521">NADP</keyword>
<keyword evidence="8" id="KW-0547">Nucleotide-binding</keyword>
<feature type="domain" description="Glycerol-3-phosphate dehydrogenase NAD-dependent N-terminal" evidence="11">
    <location>
        <begin position="4"/>
        <end position="159"/>
    </location>
</feature>
<feature type="binding site" evidence="8">
    <location>
        <position position="139"/>
    </location>
    <ligand>
        <name>NADPH</name>
        <dbReference type="ChEBI" id="CHEBI:57783"/>
    </ligand>
</feature>
<feature type="binding site" evidence="8">
    <location>
        <position position="135"/>
    </location>
    <ligand>
        <name>sn-glycerol 3-phosphate</name>
        <dbReference type="ChEBI" id="CHEBI:57597"/>
    </ligand>
</feature>
<dbReference type="Pfam" id="PF01210">
    <property type="entry name" value="NAD_Gly3P_dh_N"/>
    <property type="match status" value="1"/>
</dbReference>
<evidence type="ECO:0000313" key="14">
    <source>
        <dbReference type="Proteomes" id="UP001589783"/>
    </source>
</evidence>
<dbReference type="EMBL" id="JBHLWV010000013">
    <property type="protein sequence ID" value="MFC0314158.1"/>
    <property type="molecule type" value="Genomic_DNA"/>
</dbReference>
<keyword evidence="7 8" id="KW-1208">Phospholipid metabolism</keyword>
<comment type="function">
    <text evidence="8">Catalyzes the reduction of the glycolytic intermediate dihydroxyacetone phosphate (DHAP) to sn-glycerol 3-phosphate (G3P), the key precursor for phospholipid synthesis.</text>
</comment>
<feature type="binding site" evidence="8">
    <location>
        <position position="243"/>
    </location>
    <ligand>
        <name>sn-glycerol 3-phosphate</name>
        <dbReference type="ChEBI" id="CHEBI:57597"/>
    </ligand>
</feature>
<dbReference type="EC" id="1.1.1.94" evidence="8"/>
<feature type="binding site" evidence="8">
    <location>
        <position position="32"/>
    </location>
    <ligand>
        <name>NADPH</name>
        <dbReference type="ChEBI" id="CHEBI:57783"/>
    </ligand>
</feature>
<dbReference type="GO" id="GO:0047952">
    <property type="term" value="F:glycerol-3-phosphate dehydrogenase [NAD(P)+] activity"/>
    <property type="evidence" value="ECO:0007669"/>
    <property type="project" value="UniProtKB-EC"/>
</dbReference>
<comment type="caution">
    <text evidence="13">The sequence shown here is derived from an EMBL/GenBank/DDBJ whole genome shotgun (WGS) entry which is preliminary data.</text>
</comment>
<comment type="caution">
    <text evidence="8">Lacks conserved residue(s) required for the propagation of feature annotation.</text>
</comment>
<dbReference type="PANTHER" id="PTHR11728:SF1">
    <property type="entry name" value="GLYCEROL-3-PHOSPHATE DEHYDROGENASE [NAD(+)] 2, CHLOROPLASTIC"/>
    <property type="match status" value="1"/>
</dbReference>
<name>A0ABV6H860_9ACTN</name>
<evidence type="ECO:0000256" key="5">
    <source>
        <dbReference type="ARBA" id="ARBA00023098"/>
    </source>
</evidence>
<dbReference type="InterPro" id="IPR011128">
    <property type="entry name" value="G3P_DH_NAD-dep_N"/>
</dbReference>
<comment type="subcellular location">
    <subcellularLocation>
        <location evidence="8">Cytoplasm</location>
    </subcellularLocation>
</comment>
<feature type="binding site" evidence="8">
    <location>
        <position position="105"/>
    </location>
    <ligand>
        <name>sn-glycerol 3-phosphate</name>
        <dbReference type="ChEBI" id="CHEBI:57597"/>
    </ligand>
</feature>
<keyword evidence="2 8" id="KW-0444">Lipid biosynthesis</keyword>
<gene>
    <name evidence="8" type="primary">gpsA</name>
    <name evidence="13" type="ORF">ACFFJD_04725</name>
</gene>
<feature type="domain" description="Glycerol-3-phosphate dehydrogenase NAD-dependent C-terminal" evidence="12">
    <location>
        <begin position="179"/>
        <end position="320"/>
    </location>
</feature>
<dbReference type="RefSeq" id="WP_382361690.1">
    <property type="nucleotide sequence ID" value="NZ_JBHLWV010000013.1"/>
</dbReference>
<dbReference type="SUPFAM" id="SSF48179">
    <property type="entry name" value="6-phosphogluconate dehydrogenase C-terminal domain-like"/>
    <property type="match status" value="1"/>
</dbReference>
<dbReference type="NCBIfam" id="NF000942">
    <property type="entry name" value="PRK00094.1-4"/>
    <property type="match status" value="1"/>
</dbReference>
<dbReference type="Proteomes" id="UP001589783">
    <property type="component" value="Unassembled WGS sequence"/>
</dbReference>
<feature type="binding site" evidence="8">
    <location>
        <position position="279"/>
    </location>
    <ligand>
        <name>NADPH</name>
        <dbReference type="ChEBI" id="CHEBI:57783"/>
    </ligand>
</feature>
<evidence type="ECO:0000256" key="1">
    <source>
        <dbReference type="ARBA" id="ARBA00011009"/>
    </source>
</evidence>
<feature type="binding site" evidence="8">
    <location>
        <position position="254"/>
    </location>
    <ligand>
        <name>sn-glycerol 3-phosphate</name>
        <dbReference type="ChEBI" id="CHEBI:57597"/>
    </ligand>
</feature>
<evidence type="ECO:0000256" key="9">
    <source>
        <dbReference type="RuleBase" id="RU000437"/>
    </source>
</evidence>
<feature type="binding site" evidence="8">
    <location>
        <position position="48"/>
    </location>
    <ligand>
        <name>NADPH</name>
        <dbReference type="ChEBI" id="CHEBI:57783"/>
    </ligand>
</feature>
<dbReference type="InterPro" id="IPR036291">
    <property type="entry name" value="NAD(P)-bd_dom_sf"/>
</dbReference>
<feature type="active site" description="Proton acceptor" evidence="8">
    <location>
        <position position="190"/>
    </location>
</feature>
<dbReference type="NCBIfam" id="NF000940">
    <property type="entry name" value="PRK00094.1-2"/>
    <property type="match status" value="1"/>
</dbReference>
<feature type="binding site" evidence="8">
    <location>
        <position position="281"/>
    </location>
    <ligand>
        <name>NADPH</name>
        <dbReference type="ChEBI" id="CHEBI:57783"/>
    </ligand>
</feature>
<comment type="pathway">
    <text evidence="8">Membrane lipid metabolism; glycerophospholipid metabolism.</text>
</comment>
<evidence type="ECO:0000259" key="12">
    <source>
        <dbReference type="Pfam" id="PF07479"/>
    </source>
</evidence>
<dbReference type="InterPro" id="IPR008927">
    <property type="entry name" value="6-PGluconate_DH-like_C_sf"/>
</dbReference>
<dbReference type="PRINTS" id="PR00077">
    <property type="entry name" value="GPDHDRGNASE"/>
</dbReference>
<dbReference type="Pfam" id="PF07479">
    <property type="entry name" value="NAD_Gly3P_dh_C"/>
    <property type="match status" value="1"/>
</dbReference>
<evidence type="ECO:0000313" key="13">
    <source>
        <dbReference type="EMBL" id="MFC0314158.1"/>
    </source>
</evidence>
<dbReference type="SUPFAM" id="SSF51735">
    <property type="entry name" value="NAD(P)-binding Rossmann-fold domains"/>
    <property type="match status" value="1"/>
</dbReference>
<dbReference type="InterPro" id="IPR006109">
    <property type="entry name" value="G3P_DH_NAD-dep_C"/>
</dbReference>
<proteinExistence type="inferred from homology"/>
<evidence type="ECO:0000259" key="11">
    <source>
        <dbReference type="Pfam" id="PF01210"/>
    </source>
</evidence>
<keyword evidence="14" id="KW-1185">Reference proteome</keyword>
<dbReference type="PROSITE" id="PS00957">
    <property type="entry name" value="NAD_G3PDH"/>
    <property type="match status" value="1"/>
</dbReference>
<evidence type="ECO:0000256" key="8">
    <source>
        <dbReference type="HAMAP-Rule" id="MF_00394"/>
    </source>
</evidence>
<dbReference type="HAMAP" id="MF_00394">
    <property type="entry name" value="NAD_Glyc3P_dehydrog"/>
    <property type="match status" value="1"/>
</dbReference>
<keyword evidence="5 8" id="KW-0443">Lipid metabolism</keyword>
<evidence type="ECO:0000256" key="6">
    <source>
        <dbReference type="ARBA" id="ARBA00023209"/>
    </source>
</evidence>
<feature type="binding site" evidence="8">
    <location>
        <position position="254"/>
    </location>
    <ligand>
        <name>NADPH</name>
        <dbReference type="ChEBI" id="CHEBI:57783"/>
    </ligand>
</feature>
<organism evidence="13 14">
    <name type="scientific">Gordonia phosphorivorans</name>
    <dbReference type="NCBI Taxonomy" id="1056982"/>
    <lineage>
        <taxon>Bacteria</taxon>
        <taxon>Bacillati</taxon>
        <taxon>Actinomycetota</taxon>
        <taxon>Actinomycetes</taxon>
        <taxon>Mycobacteriales</taxon>
        <taxon>Gordoniaceae</taxon>
        <taxon>Gordonia</taxon>
    </lineage>
</organism>
<evidence type="ECO:0000256" key="10">
    <source>
        <dbReference type="RuleBase" id="RU000439"/>
    </source>
</evidence>
<feature type="binding site" evidence="8">
    <location>
        <position position="190"/>
    </location>
    <ligand>
        <name>sn-glycerol 3-phosphate</name>
        <dbReference type="ChEBI" id="CHEBI:57597"/>
    </ligand>
</feature>
<keyword evidence="6 8" id="KW-0594">Phospholipid biosynthesis</keyword>
<dbReference type="Gene3D" id="3.40.50.720">
    <property type="entry name" value="NAD(P)-binding Rossmann-like Domain"/>
    <property type="match status" value="1"/>
</dbReference>
<feature type="binding site" evidence="8">
    <location>
        <position position="31"/>
    </location>
    <ligand>
        <name>NADPH</name>
        <dbReference type="ChEBI" id="CHEBI:57783"/>
    </ligand>
</feature>
<keyword evidence="8" id="KW-0963">Cytoplasm</keyword>
<keyword evidence="4 8" id="KW-0520">NAD</keyword>
<sequence length="337" mass="35444">MRAVVMGSGSWGTAVAKILVDAGNEVTMWARRPELAEQINTEHENRDYLAGIRLPDALTAVSSIPEALAGRELVVCAVPSQSLRENLTQWREHLPDDAILLSLAKGVEISTGDRMSQLIKEVTGFDDSQIAVLSGPNLAREIAEEQPAATVIACTDEAVAQRIQQAFAAPYFRPYTNTDVVGTEIGGAAKNVIALACGMAAGMGFGENTLATLITRGLAETIRLGTALGADITTLAGLAGIGDLVATCSSPLSRNRTFGARLGEGASLEEAQAATNGQVAEGVKSCRSVRALAREHGVEMPLTEAVYQVCHQDLAVADMVGMLLGRTTKPEVYGAQQ</sequence>
<reference evidence="13 14" key="1">
    <citation type="submission" date="2024-09" db="EMBL/GenBank/DDBJ databases">
        <authorList>
            <person name="Sun Q."/>
            <person name="Mori K."/>
        </authorList>
    </citation>
    <scope>NUCLEOTIDE SEQUENCE [LARGE SCALE GENOMIC DNA]</scope>
    <source>
        <strain evidence="13 14">CCM 7957</strain>
    </source>
</reference>
<evidence type="ECO:0000256" key="7">
    <source>
        <dbReference type="ARBA" id="ARBA00023264"/>
    </source>
</evidence>
<evidence type="ECO:0000256" key="3">
    <source>
        <dbReference type="ARBA" id="ARBA00023002"/>
    </source>
</evidence>
<feature type="binding site" evidence="8">
    <location>
        <position position="253"/>
    </location>
    <ligand>
        <name>sn-glycerol 3-phosphate</name>
        <dbReference type="ChEBI" id="CHEBI:57597"/>
    </ligand>
</feature>
<keyword evidence="3 8" id="KW-0560">Oxidoreductase</keyword>
<feature type="binding site" evidence="8">
    <location>
        <position position="255"/>
    </location>
    <ligand>
        <name>sn-glycerol 3-phosphate</name>
        <dbReference type="ChEBI" id="CHEBI:57597"/>
    </ligand>
</feature>
<dbReference type="InterPro" id="IPR013328">
    <property type="entry name" value="6PGD_dom2"/>
</dbReference>
<feature type="binding site" evidence="8">
    <location>
        <position position="105"/>
    </location>
    <ligand>
        <name>NADPH</name>
        <dbReference type="ChEBI" id="CHEBI:57783"/>
    </ligand>
</feature>
<evidence type="ECO:0000256" key="4">
    <source>
        <dbReference type="ARBA" id="ARBA00023027"/>
    </source>
</evidence>
<feature type="binding site" evidence="8">
    <location>
        <position position="10"/>
    </location>
    <ligand>
        <name>NADPH</name>
        <dbReference type="ChEBI" id="CHEBI:57783"/>
    </ligand>
</feature>
<evidence type="ECO:0000256" key="2">
    <source>
        <dbReference type="ARBA" id="ARBA00022516"/>
    </source>
</evidence>
<dbReference type="PIRSF" id="PIRSF000114">
    <property type="entry name" value="Glycerol-3-P_dh"/>
    <property type="match status" value="1"/>
</dbReference>
<comment type="catalytic activity">
    <reaction evidence="8 10">
        <text>sn-glycerol 3-phosphate + NADP(+) = dihydroxyacetone phosphate + NADPH + H(+)</text>
        <dbReference type="Rhea" id="RHEA:11096"/>
        <dbReference type="ChEBI" id="CHEBI:15378"/>
        <dbReference type="ChEBI" id="CHEBI:57597"/>
        <dbReference type="ChEBI" id="CHEBI:57642"/>
        <dbReference type="ChEBI" id="CHEBI:57783"/>
        <dbReference type="ChEBI" id="CHEBI:58349"/>
        <dbReference type="EC" id="1.1.1.94"/>
    </reaction>
</comment>
<protein>
    <recommendedName>
        <fullName evidence="8">Glycerol-3-phosphate dehydrogenase [NAD(P)+]</fullName>
        <ecNumber evidence="8">1.1.1.94</ecNumber>
    </recommendedName>
    <alternativeName>
        <fullName evidence="8">NAD(P)(+)-dependent glycerol-3-phosphate dehydrogenase</fullName>
    </alternativeName>
    <alternativeName>
        <fullName evidence="8">NAD(P)H-dependent dihydroxyacetone-phosphate reductase</fullName>
    </alternativeName>
</protein>
<dbReference type="PANTHER" id="PTHR11728">
    <property type="entry name" value="GLYCEROL-3-PHOSPHATE DEHYDROGENASE"/>
    <property type="match status" value="1"/>
</dbReference>
<comment type="similarity">
    <text evidence="1 8 9">Belongs to the NAD-dependent glycerol-3-phosphate dehydrogenase family.</text>
</comment>
<comment type="catalytic activity">
    <reaction evidence="8">
        <text>sn-glycerol 3-phosphate + NAD(+) = dihydroxyacetone phosphate + NADH + H(+)</text>
        <dbReference type="Rhea" id="RHEA:11092"/>
        <dbReference type="ChEBI" id="CHEBI:15378"/>
        <dbReference type="ChEBI" id="CHEBI:57540"/>
        <dbReference type="ChEBI" id="CHEBI:57597"/>
        <dbReference type="ChEBI" id="CHEBI:57642"/>
        <dbReference type="ChEBI" id="CHEBI:57945"/>
        <dbReference type="EC" id="1.1.1.94"/>
    </reaction>
</comment>
<dbReference type="Gene3D" id="1.10.1040.10">
    <property type="entry name" value="N-(1-d-carboxylethyl)-l-norvaline Dehydrogenase, domain 2"/>
    <property type="match status" value="1"/>
</dbReference>
<dbReference type="InterPro" id="IPR006168">
    <property type="entry name" value="G3P_DH_NAD-dep"/>
</dbReference>